<keyword evidence="1 6" id="KW-0808">Transferase</keyword>
<evidence type="ECO:0000313" key="7">
    <source>
        <dbReference type="EMBL" id="TCS40191.1"/>
    </source>
</evidence>
<evidence type="ECO:0000256" key="2">
    <source>
        <dbReference type="ARBA" id="ARBA00022777"/>
    </source>
</evidence>
<dbReference type="GO" id="GO:0005524">
    <property type="term" value="F:ATP binding"/>
    <property type="evidence" value="ECO:0007669"/>
    <property type="project" value="UniProtKB-KW"/>
</dbReference>
<proteinExistence type="inferred from homology"/>
<evidence type="ECO:0000256" key="3">
    <source>
        <dbReference type="ARBA" id="ARBA00022857"/>
    </source>
</evidence>
<accession>A0A4R3I7T1</accession>
<feature type="binding site" evidence="6">
    <location>
        <position position="163"/>
    </location>
    <ligand>
        <name>NAD(+)</name>
        <dbReference type="ChEBI" id="CHEBI:57540"/>
    </ligand>
</feature>
<dbReference type="GO" id="GO:0006741">
    <property type="term" value="P:NADP+ biosynthetic process"/>
    <property type="evidence" value="ECO:0007669"/>
    <property type="project" value="UniProtKB-UniRule"/>
</dbReference>
<keyword evidence="6" id="KW-0963">Cytoplasm</keyword>
<feature type="binding site" evidence="6">
    <location>
        <position position="253"/>
    </location>
    <ligand>
        <name>NAD(+)</name>
        <dbReference type="ChEBI" id="CHEBI:57540"/>
    </ligand>
</feature>
<dbReference type="Gene3D" id="2.60.200.30">
    <property type="entry name" value="Probable inorganic polyphosphate/atp-NAD kinase, domain 2"/>
    <property type="match status" value="1"/>
</dbReference>
<feature type="binding site" evidence="6">
    <location>
        <position position="182"/>
    </location>
    <ligand>
        <name>NAD(+)</name>
        <dbReference type="ChEBI" id="CHEBI:57540"/>
    </ligand>
</feature>
<dbReference type="Proteomes" id="UP000295793">
    <property type="component" value="Unassembled WGS sequence"/>
</dbReference>
<name>A0A4R3I7T1_9GAMM</name>
<comment type="cofactor">
    <cofactor evidence="6">
        <name>a divalent metal cation</name>
        <dbReference type="ChEBI" id="CHEBI:60240"/>
    </cofactor>
</comment>
<evidence type="ECO:0000256" key="5">
    <source>
        <dbReference type="ARBA" id="ARBA00047925"/>
    </source>
</evidence>
<keyword evidence="3 6" id="KW-0521">NADP</keyword>
<dbReference type="GO" id="GO:0046872">
    <property type="term" value="F:metal ion binding"/>
    <property type="evidence" value="ECO:0007669"/>
    <property type="project" value="UniProtKB-UniRule"/>
</dbReference>
<evidence type="ECO:0000256" key="6">
    <source>
        <dbReference type="HAMAP-Rule" id="MF_00361"/>
    </source>
</evidence>
<dbReference type="InterPro" id="IPR016064">
    <property type="entry name" value="NAD/diacylglycerol_kinase_sf"/>
</dbReference>
<evidence type="ECO:0000313" key="8">
    <source>
        <dbReference type="Proteomes" id="UP000295793"/>
    </source>
</evidence>
<keyword evidence="8" id="KW-1185">Reference proteome</keyword>
<protein>
    <recommendedName>
        <fullName evidence="6">NAD kinase</fullName>
        <ecNumber evidence="6">2.7.1.23</ecNumber>
    </recommendedName>
    <alternativeName>
        <fullName evidence="6">ATP-dependent NAD kinase</fullName>
    </alternativeName>
</protein>
<dbReference type="OrthoDB" id="9774737at2"/>
<dbReference type="InterPro" id="IPR017438">
    <property type="entry name" value="ATP-NAD_kinase_N"/>
</dbReference>
<feature type="binding site" evidence="6">
    <location>
        <begin position="152"/>
        <end position="153"/>
    </location>
    <ligand>
        <name>NAD(+)</name>
        <dbReference type="ChEBI" id="CHEBI:57540"/>
    </ligand>
</feature>
<organism evidence="7 8">
    <name type="scientific">Reinekea marinisedimentorum</name>
    <dbReference type="NCBI Taxonomy" id="230495"/>
    <lineage>
        <taxon>Bacteria</taxon>
        <taxon>Pseudomonadati</taxon>
        <taxon>Pseudomonadota</taxon>
        <taxon>Gammaproteobacteria</taxon>
        <taxon>Oceanospirillales</taxon>
        <taxon>Saccharospirillaceae</taxon>
        <taxon>Reinekea</taxon>
    </lineage>
</organism>
<dbReference type="GO" id="GO:0019674">
    <property type="term" value="P:NAD+ metabolic process"/>
    <property type="evidence" value="ECO:0007669"/>
    <property type="project" value="InterPro"/>
</dbReference>
<dbReference type="AlphaFoldDB" id="A0A4R3I7T1"/>
<dbReference type="Pfam" id="PF01513">
    <property type="entry name" value="NAD_kinase"/>
    <property type="match status" value="1"/>
</dbReference>
<dbReference type="EC" id="2.7.1.23" evidence="6"/>
<evidence type="ECO:0000256" key="1">
    <source>
        <dbReference type="ARBA" id="ARBA00022679"/>
    </source>
</evidence>
<keyword evidence="4 6" id="KW-0520">NAD</keyword>
<evidence type="ECO:0000256" key="4">
    <source>
        <dbReference type="ARBA" id="ARBA00023027"/>
    </source>
</evidence>
<reference evidence="7 8" key="1">
    <citation type="submission" date="2019-03" db="EMBL/GenBank/DDBJ databases">
        <title>Genomic Encyclopedia of Archaeal and Bacterial Type Strains, Phase II (KMG-II): from individual species to whole genera.</title>
        <authorList>
            <person name="Goeker M."/>
        </authorList>
    </citation>
    <scope>NUCLEOTIDE SEQUENCE [LARGE SCALE GENOMIC DNA]</scope>
    <source>
        <strain evidence="7 8">DSM 15388</strain>
    </source>
</reference>
<dbReference type="PANTHER" id="PTHR20275">
    <property type="entry name" value="NAD KINASE"/>
    <property type="match status" value="1"/>
</dbReference>
<feature type="binding site" evidence="6">
    <location>
        <begin position="193"/>
        <end position="198"/>
    </location>
    <ligand>
        <name>NAD(+)</name>
        <dbReference type="ChEBI" id="CHEBI:57540"/>
    </ligand>
</feature>
<dbReference type="HAMAP" id="MF_00361">
    <property type="entry name" value="NAD_kinase"/>
    <property type="match status" value="1"/>
</dbReference>
<dbReference type="PANTHER" id="PTHR20275:SF0">
    <property type="entry name" value="NAD KINASE"/>
    <property type="match status" value="1"/>
</dbReference>
<comment type="caution">
    <text evidence="6">Lacks conserved residue(s) required for the propagation of feature annotation.</text>
</comment>
<comment type="subcellular location">
    <subcellularLocation>
        <location evidence="6">Cytoplasm</location>
    </subcellularLocation>
</comment>
<sequence length="306" mass="34145">MAPKSLASSFKRVGIVGRLHSRTVALSVKRLTQLLDQLNKEYCVELSLLDAMNELGCGAKSRTELGNWADLIIVVGGDGTFLGAARDLAQYGVPMLGINRGRLGFLTDVMPQEMEQRVAEVINGDFQLEQRFLLNVQVVRNGEVVEENCAFNDVVLHQGQSIRMIEFDLLVDGQFVYNQRSDGLIVSTPTGSTAYALSAGGPLVHPSMDALILVPMFPHSLTNRPLMVGGNSELRIKLGYENDYPPHVSLDAQIHLPLEHGDELHIRKYAHTVRLIHLVDYNYFEICRTKLGWSNKLENNDEEFDQ</sequence>
<comment type="catalytic activity">
    <reaction evidence="5 6">
        <text>NAD(+) + ATP = ADP + NADP(+) + H(+)</text>
        <dbReference type="Rhea" id="RHEA:18629"/>
        <dbReference type="ChEBI" id="CHEBI:15378"/>
        <dbReference type="ChEBI" id="CHEBI:30616"/>
        <dbReference type="ChEBI" id="CHEBI:57540"/>
        <dbReference type="ChEBI" id="CHEBI:58349"/>
        <dbReference type="ChEBI" id="CHEBI:456216"/>
        <dbReference type="EC" id="2.7.1.23"/>
    </reaction>
</comment>
<comment type="caution">
    <text evidence="7">The sequence shown here is derived from an EMBL/GenBank/DDBJ whole genome shotgun (WGS) entry which is preliminary data.</text>
</comment>
<feature type="binding site" evidence="6">
    <location>
        <position position="180"/>
    </location>
    <ligand>
        <name>NAD(+)</name>
        <dbReference type="ChEBI" id="CHEBI:57540"/>
    </ligand>
</feature>
<dbReference type="EMBL" id="SLZR01000010">
    <property type="protein sequence ID" value="TCS40191.1"/>
    <property type="molecule type" value="Genomic_DNA"/>
</dbReference>
<dbReference type="Pfam" id="PF20143">
    <property type="entry name" value="NAD_kinase_C"/>
    <property type="match status" value="1"/>
</dbReference>
<comment type="similarity">
    <text evidence="6">Belongs to the NAD kinase family.</text>
</comment>
<keyword evidence="2 6" id="KW-0418">Kinase</keyword>
<dbReference type="RefSeq" id="WP_132702084.1">
    <property type="nucleotide sequence ID" value="NZ_SLZR01000010.1"/>
</dbReference>
<dbReference type="GO" id="GO:0005737">
    <property type="term" value="C:cytoplasm"/>
    <property type="evidence" value="ECO:0007669"/>
    <property type="project" value="UniProtKB-SubCell"/>
</dbReference>
<dbReference type="GO" id="GO:0003951">
    <property type="term" value="F:NAD+ kinase activity"/>
    <property type="evidence" value="ECO:0007669"/>
    <property type="project" value="UniProtKB-UniRule"/>
</dbReference>
<dbReference type="InterPro" id="IPR017437">
    <property type="entry name" value="ATP-NAD_kinase_PpnK-typ_C"/>
</dbReference>
<keyword evidence="6" id="KW-0067">ATP-binding</keyword>
<feature type="binding site" evidence="6">
    <location>
        <begin position="78"/>
        <end position="79"/>
    </location>
    <ligand>
        <name>NAD(+)</name>
        <dbReference type="ChEBI" id="CHEBI:57540"/>
    </ligand>
</feature>
<dbReference type="Gene3D" id="3.40.50.10330">
    <property type="entry name" value="Probable inorganic polyphosphate/atp-NAD kinase, domain 1"/>
    <property type="match status" value="1"/>
</dbReference>
<dbReference type="SUPFAM" id="SSF111331">
    <property type="entry name" value="NAD kinase/diacylglycerol kinase-like"/>
    <property type="match status" value="1"/>
</dbReference>
<dbReference type="GO" id="GO:0051287">
    <property type="term" value="F:NAD binding"/>
    <property type="evidence" value="ECO:0007669"/>
    <property type="project" value="UniProtKB-ARBA"/>
</dbReference>
<dbReference type="InterPro" id="IPR002504">
    <property type="entry name" value="NADK"/>
</dbReference>
<keyword evidence="6" id="KW-0547">Nucleotide-binding</keyword>
<gene>
    <name evidence="6" type="primary">nadK</name>
    <name evidence="7" type="ORF">BCF53_110113</name>
</gene>
<dbReference type="NCBIfam" id="NF002306">
    <property type="entry name" value="PRK01231.1"/>
    <property type="match status" value="1"/>
</dbReference>
<comment type="function">
    <text evidence="6">Involved in the regulation of the intracellular balance of NAD and NADP, and is a key enzyme in the biosynthesis of NADP. Catalyzes specifically the phosphorylation on 2'-hydroxyl of the adenosine moiety of NAD to yield NADP.</text>
</comment>
<feature type="active site" description="Proton acceptor" evidence="6">
    <location>
        <position position="78"/>
    </location>
</feature>